<accession>A0A4P6I0Q9</accession>
<reference evidence="2 3" key="1">
    <citation type="submission" date="2018-02" db="EMBL/GenBank/DDBJ databases">
        <title>Genome sequence of Desulfovibrio carbinolicus DSM 3852.</title>
        <authorList>
            <person name="Wilbanks E."/>
            <person name="Skennerton C.T."/>
            <person name="Orphan V.J."/>
        </authorList>
    </citation>
    <scope>NUCLEOTIDE SEQUENCE [LARGE SCALE GENOMIC DNA]</scope>
    <source>
        <strain evidence="2 3">DSM 3852</strain>
    </source>
</reference>
<dbReference type="KEGG" id="dcb:C3Y92_08860"/>
<proteinExistence type="predicted"/>
<organism evidence="2 3">
    <name type="scientific">Solidesulfovibrio carbinolicus</name>
    <dbReference type="NCBI Taxonomy" id="296842"/>
    <lineage>
        <taxon>Bacteria</taxon>
        <taxon>Pseudomonadati</taxon>
        <taxon>Thermodesulfobacteriota</taxon>
        <taxon>Desulfovibrionia</taxon>
        <taxon>Desulfovibrionales</taxon>
        <taxon>Desulfovibrionaceae</taxon>
        <taxon>Solidesulfovibrio</taxon>
    </lineage>
</organism>
<keyword evidence="1" id="KW-0732">Signal</keyword>
<evidence type="ECO:0000313" key="2">
    <source>
        <dbReference type="EMBL" id="QAZ67329.1"/>
    </source>
</evidence>
<feature type="signal peptide" evidence="1">
    <location>
        <begin position="1"/>
        <end position="31"/>
    </location>
</feature>
<name>A0A4P6I0Q9_9BACT</name>
<evidence type="ECO:0000256" key="1">
    <source>
        <dbReference type="SAM" id="SignalP"/>
    </source>
</evidence>
<evidence type="ECO:0000313" key="3">
    <source>
        <dbReference type="Proteomes" id="UP000293296"/>
    </source>
</evidence>
<sequence>MMPRPVIVPAGIVLAAAMVFTLLLTSRPSLAAEAPDSLGGVRLGATVEAQAAKLVPAEADKAFHRPYLGIMPVAALKGFRSGYVDYGMCAAKGRVVRIKMNYADDSLEFFNRILEALKKRYGEPKEWRGNAFGTLRTWKWSLKSKELGAVSLILMHYAGDDGAFTDGNSIRIAATDLVHAEEVCHAGLTAEKKGVPAPAAADSIENLGLDWFLPQ</sequence>
<dbReference type="OrthoDB" id="5456013at2"/>
<dbReference type="AlphaFoldDB" id="A0A4P6I0Q9"/>
<dbReference type="EMBL" id="CP026538">
    <property type="protein sequence ID" value="QAZ67329.1"/>
    <property type="molecule type" value="Genomic_DNA"/>
</dbReference>
<protein>
    <submittedName>
        <fullName evidence="2">Uncharacterized protein</fullName>
    </submittedName>
</protein>
<dbReference type="RefSeq" id="WP_129351817.1">
    <property type="nucleotide sequence ID" value="NZ_CP026538.1"/>
</dbReference>
<gene>
    <name evidence="2" type="ORF">C3Y92_08860</name>
</gene>
<dbReference type="Proteomes" id="UP000293296">
    <property type="component" value="Chromosome"/>
</dbReference>
<keyword evidence="3" id="KW-1185">Reference proteome</keyword>
<feature type="chain" id="PRO_5020833586" evidence="1">
    <location>
        <begin position="32"/>
        <end position="215"/>
    </location>
</feature>